<organism evidence="1 2">
    <name type="scientific">Paenibacillus antarcticus</name>
    <dbReference type="NCBI Taxonomy" id="253703"/>
    <lineage>
        <taxon>Bacteria</taxon>
        <taxon>Bacillati</taxon>
        <taxon>Bacillota</taxon>
        <taxon>Bacilli</taxon>
        <taxon>Bacillales</taxon>
        <taxon>Paenibacillaceae</taxon>
        <taxon>Paenibacillus</taxon>
    </lineage>
</organism>
<proteinExistence type="predicted"/>
<protein>
    <submittedName>
        <fullName evidence="1">Uncharacterized protein</fullName>
    </submittedName>
</protein>
<dbReference type="RefSeq" id="WP_068652845.1">
    <property type="nucleotide sequence ID" value="NZ_CP043611.1"/>
</dbReference>
<accession>A0A168JY16</accession>
<name>A0A168JY16_9BACL</name>
<keyword evidence="2" id="KW-1185">Reference proteome</keyword>
<dbReference type="Proteomes" id="UP000077355">
    <property type="component" value="Unassembled WGS sequence"/>
</dbReference>
<dbReference type="OrthoDB" id="2610621at2"/>
<sequence length="238" mass="28063">MKIWMFAGMCDKSDILFYLCKLLSTANKKVLLVDGTDTHKYQRYMGQLERPLAAITKFMKFDVASGFTSQMELENHLRNDGAGLDSYDIVIYDIENVIFCSTDTWNVAAACTWNMNYGIWSFQKGSEWMNEWILHDPLLTDLLFQRIYLRTVDCLLDHIFMDSCRDRWPVQLTNEYIVIPWDEVDTGLKLATEHLRHLRMKPLSRRYKRVICRLIEQLTPLDHRQIKQALLQVERGNI</sequence>
<reference evidence="1 2" key="1">
    <citation type="submission" date="2016-03" db="EMBL/GenBank/DDBJ databases">
        <title>Draft genome sequence of Paenibacillus antarcticus CECT 5836.</title>
        <authorList>
            <person name="Shin S.-K."/>
            <person name="Yi H."/>
        </authorList>
    </citation>
    <scope>NUCLEOTIDE SEQUENCE [LARGE SCALE GENOMIC DNA]</scope>
    <source>
        <strain evidence="1 2">CECT 5836</strain>
    </source>
</reference>
<dbReference type="EMBL" id="LVJI01000048">
    <property type="protein sequence ID" value="OAB41255.1"/>
    <property type="molecule type" value="Genomic_DNA"/>
</dbReference>
<gene>
    <name evidence="1" type="ORF">PBAT_22155</name>
</gene>
<comment type="caution">
    <text evidence="1">The sequence shown here is derived from an EMBL/GenBank/DDBJ whole genome shotgun (WGS) entry which is preliminary data.</text>
</comment>
<dbReference type="AlphaFoldDB" id="A0A168JY16"/>
<evidence type="ECO:0000313" key="2">
    <source>
        <dbReference type="Proteomes" id="UP000077355"/>
    </source>
</evidence>
<evidence type="ECO:0000313" key="1">
    <source>
        <dbReference type="EMBL" id="OAB41255.1"/>
    </source>
</evidence>